<dbReference type="AlphaFoldDB" id="A0A6A5C7I9"/>
<comment type="caution">
    <text evidence="2">The sequence shown here is derived from an EMBL/GenBank/DDBJ whole genome shotgun (WGS) entry which is preliminary data.</text>
</comment>
<dbReference type="VEuPathDB" id="AmoebaDB:FDP41_012102"/>
<dbReference type="VEuPathDB" id="AmoebaDB:NfTy_038120"/>
<feature type="region of interest" description="Disordered" evidence="1">
    <location>
        <begin position="569"/>
        <end position="602"/>
    </location>
</feature>
<evidence type="ECO:0000313" key="2">
    <source>
        <dbReference type="EMBL" id="KAF0981445.1"/>
    </source>
</evidence>
<dbReference type="Gene3D" id="1.25.40.10">
    <property type="entry name" value="Tetratricopeptide repeat domain"/>
    <property type="match status" value="1"/>
</dbReference>
<dbReference type="RefSeq" id="XP_044566158.1">
    <property type="nucleotide sequence ID" value="XM_044702585.1"/>
</dbReference>
<dbReference type="EMBL" id="VFQX01000013">
    <property type="protein sequence ID" value="KAF0981445.1"/>
    <property type="molecule type" value="Genomic_DNA"/>
</dbReference>
<dbReference type="InterPro" id="IPR011990">
    <property type="entry name" value="TPR-like_helical_dom_sf"/>
</dbReference>
<dbReference type="VEuPathDB" id="AmoebaDB:NF0084020"/>
<dbReference type="GeneID" id="68119317"/>
<dbReference type="OMA" id="VEACYCY"/>
<dbReference type="Proteomes" id="UP000444721">
    <property type="component" value="Unassembled WGS sequence"/>
</dbReference>
<organism evidence="2 3">
    <name type="scientific">Naegleria fowleri</name>
    <name type="common">Brain eating amoeba</name>
    <dbReference type="NCBI Taxonomy" id="5763"/>
    <lineage>
        <taxon>Eukaryota</taxon>
        <taxon>Discoba</taxon>
        <taxon>Heterolobosea</taxon>
        <taxon>Tetramitia</taxon>
        <taxon>Eutetramitia</taxon>
        <taxon>Vahlkampfiidae</taxon>
        <taxon>Naegleria</taxon>
    </lineage>
</organism>
<keyword evidence="3" id="KW-1185">Reference proteome</keyword>
<evidence type="ECO:0000256" key="1">
    <source>
        <dbReference type="SAM" id="MobiDB-lite"/>
    </source>
</evidence>
<dbReference type="PROSITE" id="PS51257">
    <property type="entry name" value="PROKAR_LIPOPROTEIN"/>
    <property type="match status" value="1"/>
</dbReference>
<gene>
    <name evidence="2" type="ORF">FDP41_012102</name>
</gene>
<evidence type="ECO:0000313" key="3">
    <source>
        <dbReference type="Proteomes" id="UP000444721"/>
    </source>
</evidence>
<protein>
    <submittedName>
        <fullName evidence="2">Uncharacterized protein</fullName>
    </submittedName>
</protein>
<accession>A0A6A5C7I9</accession>
<reference evidence="2 3" key="1">
    <citation type="journal article" date="2019" name="Sci. Rep.">
        <title>Nanopore sequencing improves the draft genome of the human pathogenic amoeba Naegleria fowleri.</title>
        <authorList>
            <person name="Liechti N."/>
            <person name="Schurch N."/>
            <person name="Bruggmann R."/>
            <person name="Wittwer M."/>
        </authorList>
    </citation>
    <scope>NUCLEOTIDE SEQUENCE [LARGE SCALE GENOMIC DNA]</scope>
    <source>
        <strain evidence="2 3">ATCC 30894</strain>
    </source>
</reference>
<feature type="compositionally biased region" description="Low complexity" evidence="1">
    <location>
        <begin position="581"/>
        <end position="602"/>
    </location>
</feature>
<sequence length="602" mass="68011">MLRIPQSLFVLSNSSSSSSSCYHTFHGNRKSVEISDISSSQGTHQEQQQLIKNISEQMKDVLQSAQSRSVSIWPNYTKEINTIFSHFEKFEFSEALQHLSNLNEVVFQQDRNFFSEEMQAIRMVYQYIAFLDQIYTKKDGEHNLPLLNDFLDPRCFEFDYFKYEVAVENIQKYITEHVEKINEGKTPEYVTLKRKLARVKFYQNCLLSAINDVKEALAVARVIFGKTSVEACYCYSDLATLYVAADNLSASEKCAKIVISLLPQKPNKTPYMEEKIAMAMVALSESIRENNTEECIKLGTTAIKIIENIYGRRNKNWIDCVYSLISNYDGVAANTKEKDEALSEEYTQKAETLFNLVGEMLTKNAFTNTLLLPLRQSTTDEDSYDEDLLLRLYMRRKYPLPLAIHALFGAARIVLSGESPERSVELYEKALTYFSKEYADDEFLIEREFACSQLACIYALLGQSAKGRTLLKDCMNRIANSVGTSNKFYSDISTYESLVSESPNPAAAGLNIPGLMDTDISGKSPEEMKQELERFGLDVDSITSMMENAMKSGGPNMDEKELLKIMAGAMAKSHSDKKSKATAATTETPQTTSPTKPSGKKK</sequence>
<proteinExistence type="predicted"/>
<dbReference type="OrthoDB" id="10258042at2759"/>
<name>A0A6A5C7I9_NAEFO</name>